<reference evidence="1 2" key="1">
    <citation type="submission" date="2024-03" db="EMBL/GenBank/DDBJ databases">
        <title>Community enrichment and isolation of bacterial strains for fucoidan degradation.</title>
        <authorList>
            <person name="Sichert A."/>
        </authorList>
    </citation>
    <scope>NUCLEOTIDE SEQUENCE [LARGE SCALE GENOMIC DNA]</scope>
    <source>
        <strain evidence="1 2">AS76</strain>
    </source>
</reference>
<protein>
    <submittedName>
        <fullName evidence="1">Sulfotransferase</fullName>
    </submittedName>
</protein>
<sequence>MMDLSNKNLQCKLWFLLDLMLQSRVSKSPIILSGFWRSGTTWVQQVVAESICAKTQFEPFEPNALCPLHGGAGFDPIQGAYIPLTWDVFSEKDFRFLDLVFKGISPKRSSFNYFARRSWQECLSDRVVVKFVRAQFILPALMQRYKTQGVVHISRHPMAVIQSLMNAKWEWDFANIDLSDLYWRENELSICPLWEELKVYKNASKEEKIAALWALSEREVRQSENIVFVKYEELLKEPDVGFSNVLKMLGLQVKKRVDYSKDSPVTASNRVGASLEERLNSWRTNMPRDSQIKVRAVLRSLWPEVDKEWELG</sequence>
<dbReference type="Gene3D" id="3.40.50.300">
    <property type="entry name" value="P-loop containing nucleotide triphosphate hydrolases"/>
    <property type="match status" value="1"/>
</dbReference>
<keyword evidence="2" id="KW-1185">Reference proteome</keyword>
<name>A0ABU9TNV1_9GAMM</name>
<dbReference type="RefSeq" id="WP_342853409.1">
    <property type="nucleotide sequence ID" value="NZ_JBBMRA010000001.1"/>
</dbReference>
<gene>
    <name evidence="1" type="ORF">WNY58_00855</name>
</gene>
<accession>A0ABU9TNV1</accession>
<evidence type="ECO:0000313" key="2">
    <source>
        <dbReference type="Proteomes" id="UP001449225"/>
    </source>
</evidence>
<proteinExistence type="predicted"/>
<dbReference type="InterPro" id="IPR027417">
    <property type="entry name" value="P-loop_NTPase"/>
</dbReference>
<dbReference type="EMBL" id="JBBMRA010000001">
    <property type="protein sequence ID" value="MEM5534927.1"/>
    <property type="molecule type" value="Genomic_DNA"/>
</dbReference>
<evidence type="ECO:0000313" key="1">
    <source>
        <dbReference type="EMBL" id="MEM5534927.1"/>
    </source>
</evidence>
<dbReference type="Proteomes" id="UP001449225">
    <property type="component" value="Unassembled WGS sequence"/>
</dbReference>
<organism evidence="1 2">
    <name type="scientific">Neptuniibacter pectenicola</name>
    <dbReference type="NCBI Taxonomy" id="1806669"/>
    <lineage>
        <taxon>Bacteria</taxon>
        <taxon>Pseudomonadati</taxon>
        <taxon>Pseudomonadota</taxon>
        <taxon>Gammaproteobacteria</taxon>
        <taxon>Oceanospirillales</taxon>
        <taxon>Oceanospirillaceae</taxon>
        <taxon>Neptuniibacter</taxon>
    </lineage>
</organism>
<comment type="caution">
    <text evidence="1">The sequence shown here is derived from an EMBL/GenBank/DDBJ whole genome shotgun (WGS) entry which is preliminary data.</text>
</comment>
<dbReference type="SUPFAM" id="SSF52540">
    <property type="entry name" value="P-loop containing nucleoside triphosphate hydrolases"/>
    <property type="match status" value="1"/>
</dbReference>
<dbReference type="Pfam" id="PF13469">
    <property type="entry name" value="Sulfotransfer_3"/>
    <property type="match status" value="1"/>
</dbReference>